<accession>A0ACC1XQP8</accession>
<protein>
    <submittedName>
        <fullName evidence="1">NAC domain-containing protein</fullName>
    </submittedName>
</protein>
<dbReference type="EMBL" id="CM051401">
    <property type="protein sequence ID" value="KAJ4713814.1"/>
    <property type="molecule type" value="Genomic_DNA"/>
</dbReference>
<evidence type="ECO:0000313" key="1">
    <source>
        <dbReference type="EMBL" id="KAJ4713814.1"/>
    </source>
</evidence>
<organism evidence="1 2">
    <name type="scientific">Melia azedarach</name>
    <name type="common">Chinaberry tree</name>
    <dbReference type="NCBI Taxonomy" id="155640"/>
    <lineage>
        <taxon>Eukaryota</taxon>
        <taxon>Viridiplantae</taxon>
        <taxon>Streptophyta</taxon>
        <taxon>Embryophyta</taxon>
        <taxon>Tracheophyta</taxon>
        <taxon>Spermatophyta</taxon>
        <taxon>Magnoliopsida</taxon>
        <taxon>eudicotyledons</taxon>
        <taxon>Gunneridae</taxon>
        <taxon>Pentapetalae</taxon>
        <taxon>rosids</taxon>
        <taxon>malvids</taxon>
        <taxon>Sapindales</taxon>
        <taxon>Meliaceae</taxon>
        <taxon>Melia</taxon>
    </lineage>
</organism>
<keyword evidence="2" id="KW-1185">Reference proteome</keyword>
<reference evidence="1 2" key="1">
    <citation type="journal article" date="2023" name="Science">
        <title>Complex scaffold remodeling in plant triterpene biosynthesis.</title>
        <authorList>
            <person name="De La Pena R."/>
            <person name="Hodgson H."/>
            <person name="Liu J.C."/>
            <person name="Stephenson M.J."/>
            <person name="Martin A.C."/>
            <person name="Owen C."/>
            <person name="Harkess A."/>
            <person name="Leebens-Mack J."/>
            <person name="Jimenez L.E."/>
            <person name="Osbourn A."/>
            <person name="Sattely E.S."/>
        </authorList>
    </citation>
    <scope>NUCLEOTIDE SEQUENCE [LARGE SCALE GENOMIC DNA]</scope>
    <source>
        <strain evidence="2">cv. JPN11</strain>
        <tissue evidence="1">Leaf</tissue>
    </source>
</reference>
<dbReference type="Proteomes" id="UP001164539">
    <property type="component" value="Chromosome 8"/>
</dbReference>
<name>A0ACC1XQP8_MELAZ</name>
<proteinExistence type="predicted"/>
<comment type="caution">
    <text evidence="1">The sequence shown here is derived from an EMBL/GenBank/DDBJ whole genome shotgun (WGS) entry which is preliminary data.</text>
</comment>
<evidence type="ECO:0000313" key="2">
    <source>
        <dbReference type="Proteomes" id="UP001164539"/>
    </source>
</evidence>
<sequence length="174" mass="20300">MEKSDKIPIGYIFRPTNSEIVCYFLKNKILGQHLPADFIPTIDVYSKSPDQFPFCDFRHGRDNEWYFYTTRPNCKLATDDGYYSVSMEKNIFKDNRVVGFLRILTYYQGRPPKGRRTNWIIHEYRVNPDVIPVSELHNPIRAEVVFQMTNFVMCKVVLTEQRDSGFPVGGSGID</sequence>
<gene>
    <name evidence="1" type="ORF">OWV82_015857</name>
</gene>